<organism evidence="2">
    <name type="scientific">Anopheles aquasalis</name>
    <name type="common">Malaria mosquito</name>
    <dbReference type="NCBI Taxonomy" id="42839"/>
    <lineage>
        <taxon>Eukaryota</taxon>
        <taxon>Metazoa</taxon>
        <taxon>Ecdysozoa</taxon>
        <taxon>Arthropoda</taxon>
        <taxon>Hexapoda</taxon>
        <taxon>Insecta</taxon>
        <taxon>Pterygota</taxon>
        <taxon>Neoptera</taxon>
        <taxon>Endopterygota</taxon>
        <taxon>Diptera</taxon>
        <taxon>Nematocera</taxon>
        <taxon>Culicoidea</taxon>
        <taxon>Culicidae</taxon>
        <taxon>Anophelinae</taxon>
        <taxon>Anopheles</taxon>
    </lineage>
</organism>
<name>T1E952_ANOAQ</name>
<evidence type="ECO:0000313" key="2">
    <source>
        <dbReference type="EMBL" id="JAA99427.1"/>
    </source>
</evidence>
<keyword evidence="1" id="KW-1133">Transmembrane helix</keyword>
<dbReference type="EMBL" id="GAMD01002163">
    <property type="protein sequence ID" value="JAA99427.1"/>
    <property type="molecule type" value="mRNA"/>
</dbReference>
<protein>
    <submittedName>
        <fullName evidence="2">Uncharacterized protein</fullName>
    </submittedName>
</protein>
<keyword evidence="1" id="KW-0812">Transmembrane</keyword>
<keyword evidence="1" id="KW-0472">Membrane</keyword>
<accession>T1E952</accession>
<dbReference type="AlphaFoldDB" id="T1E952"/>
<feature type="transmembrane region" description="Helical" evidence="1">
    <location>
        <begin position="7"/>
        <end position="24"/>
    </location>
</feature>
<reference evidence="2" key="1">
    <citation type="submission" date="2013-07" db="EMBL/GenBank/DDBJ databases">
        <title>Transcriptome sequencing and developmental regulation of gene expression in Anopheles aquasalis.</title>
        <authorList>
            <consortium name="Brazilian Malaria Network (MCT/CNPq/MS/SCTIE/DECIT/PRONEX 555648/2009-5) and Research Network on Bioactive Molecules from Arthropod Vectors (NAP-MOBIARVE"/>
            <consortium name="University of Sao Paulo)"/>
            <person name="Marinotti O."/>
            <person name="Ribeiro J.M.C."/>
            <person name="Costa-da-Silva A.L."/>
            <person name="Silva M.C.P."/>
            <person name="Lopes A.R."/>
            <person name="Barros M.S."/>
            <person name="Sa-Nunes A."/>
            <person name="Konjin B.B."/>
            <person name="Carvalho E."/>
            <person name="Suesdek L."/>
            <person name="Silva-Neto M.A.C."/>
            <person name="Capurro M.L."/>
        </authorList>
    </citation>
    <scope>NUCLEOTIDE SEQUENCE</scope>
    <source>
        <tissue evidence="2">Whole body</tissue>
    </source>
</reference>
<feature type="transmembrane region" description="Helical" evidence="1">
    <location>
        <begin position="36"/>
        <end position="55"/>
    </location>
</feature>
<evidence type="ECO:0000256" key="1">
    <source>
        <dbReference type="SAM" id="Phobius"/>
    </source>
</evidence>
<sequence length="105" mass="12134">MGWILKTLAYWLVNSIFTFPPFLHPAVRGLPKGANFFSFFCFCCCAVATCLMLIVSSRLYRYIYIYRCSVTVIYASLKNINKSQPNDTKEGFRTHLHTHQLSPPF</sequence>
<proteinExistence type="evidence at transcript level"/>